<feature type="domain" description="N-acetyltransferase" evidence="2">
    <location>
        <begin position="2"/>
        <end position="151"/>
    </location>
</feature>
<gene>
    <name evidence="3" type="ORF">KK078_28340</name>
</gene>
<evidence type="ECO:0000259" key="2">
    <source>
        <dbReference type="PROSITE" id="PS51186"/>
    </source>
</evidence>
<reference evidence="3 4" key="1">
    <citation type="submission" date="2021-05" db="EMBL/GenBank/DDBJ databases">
        <title>A Polyphasic approach of four new species of the genus Ohtaekwangia: Ohtaekwangia histidinii sp. nov., Ohtaekwangia cretensis sp. nov., Ohtaekwangia indiensis sp. nov., Ohtaekwangia reichenbachii sp. nov. from diverse environment.</title>
        <authorList>
            <person name="Octaviana S."/>
        </authorList>
    </citation>
    <scope>NUCLEOTIDE SEQUENCE [LARGE SCALE GENOMIC DNA]</scope>
    <source>
        <strain evidence="3 4">PWU37</strain>
    </source>
</reference>
<dbReference type="Proteomes" id="UP001319180">
    <property type="component" value="Unassembled WGS sequence"/>
</dbReference>
<dbReference type="GO" id="GO:0008080">
    <property type="term" value="F:N-acetyltransferase activity"/>
    <property type="evidence" value="ECO:0007669"/>
    <property type="project" value="InterPro"/>
</dbReference>
<dbReference type="Pfam" id="PF00583">
    <property type="entry name" value="Acetyltransf_1"/>
    <property type="match status" value="1"/>
</dbReference>
<dbReference type="EMBL" id="JAHESC010000069">
    <property type="protein sequence ID" value="MBT1690507.1"/>
    <property type="molecule type" value="Genomic_DNA"/>
</dbReference>
<dbReference type="PANTHER" id="PTHR13947:SF37">
    <property type="entry name" value="LD18367P"/>
    <property type="match status" value="1"/>
</dbReference>
<evidence type="ECO:0000313" key="3">
    <source>
        <dbReference type="EMBL" id="MBT1690507.1"/>
    </source>
</evidence>
<name>A0AAP2DJB3_9BACT</name>
<sequence length="151" mass="16976">MSRIIDYTDAHASDFKRINVEWLEKYQLLESHDIQMLDDPRGTIINTGGVIYLAEDNGAIIGSAALIHEHDGVYELAKMTVVPPWRGKGISKLLLEKCLDTARTLGAKKIILFSNDQLQTAIGLYEQYGFKHIHVTDSPFVTANVKMELVF</sequence>
<dbReference type="InterPro" id="IPR000182">
    <property type="entry name" value="GNAT_dom"/>
</dbReference>
<evidence type="ECO:0000313" key="4">
    <source>
        <dbReference type="Proteomes" id="UP001319180"/>
    </source>
</evidence>
<dbReference type="CDD" id="cd04301">
    <property type="entry name" value="NAT_SF"/>
    <property type="match status" value="1"/>
</dbReference>
<comment type="caution">
    <text evidence="3">The sequence shown here is derived from an EMBL/GenBank/DDBJ whole genome shotgun (WGS) entry which is preliminary data.</text>
</comment>
<proteinExistence type="predicted"/>
<keyword evidence="1 3" id="KW-0808">Transferase</keyword>
<dbReference type="Gene3D" id="3.40.630.30">
    <property type="match status" value="1"/>
</dbReference>
<dbReference type="AlphaFoldDB" id="A0AAP2DJB3"/>
<dbReference type="InterPro" id="IPR050769">
    <property type="entry name" value="NAT_camello-type"/>
</dbReference>
<dbReference type="SUPFAM" id="SSF55729">
    <property type="entry name" value="Acyl-CoA N-acyltransferases (Nat)"/>
    <property type="match status" value="1"/>
</dbReference>
<evidence type="ECO:0000256" key="1">
    <source>
        <dbReference type="ARBA" id="ARBA00022679"/>
    </source>
</evidence>
<dbReference type="InterPro" id="IPR016181">
    <property type="entry name" value="Acyl_CoA_acyltransferase"/>
</dbReference>
<keyword evidence="3" id="KW-0012">Acyltransferase</keyword>
<protein>
    <submittedName>
        <fullName evidence="3">GNAT family N-acetyltransferase</fullName>
        <ecNumber evidence="3">2.3.1.-</ecNumber>
    </submittedName>
</protein>
<keyword evidence="4" id="KW-1185">Reference proteome</keyword>
<dbReference type="EC" id="2.3.1.-" evidence="3"/>
<accession>A0AAP2DJB3</accession>
<dbReference type="PROSITE" id="PS51186">
    <property type="entry name" value="GNAT"/>
    <property type="match status" value="1"/>
</dbReference>
<dbReference type="PANTHER" id="PTHR13947">
    <property type="entry name" value="GNAT FAMILY N-ACETYLTRANSFERASE"/>
    <property type="match status" value="1"/>
</dbReference>
<organism evidence="3 4">
    <name type="scientific">Dawidia soli</name>
    <dbReference type="NCBI Taxonomy" id="2782352"/>
    <lineage>
        <taxon>Bacteria</taxon>
        <taxon>Pseudomonadati</taxon>
        <taxon>Bacteroidota</taxon>
        <taxon>Cytophagia</taxon>
        <taxon>Cytophagales</taxon>
        <taxon>Chryseotaleaceae</taxon>
        <taxon>Dawidia</taxon>
    </lineage>
</organism>
<dbReference type="RefSeq" id="WP_254093942.1">
    <property type="nucleotide sequence ID" value="NZ_JAHESC010000069.1"/>
</dbReference>